<keyword evidence="5" id="KW-0539">Nucleus</keyword>
<keyword evidence="1" id="KW-0479">Metal-binding</keyword>
<evidence type="ECO:0000259" key="7">
    <source>
        <dbReference type="Pfam" id="PF04082"/>
    </source>
</evidence>
<sequence>MQWANAVSQLRAGALEVVASPFNARVEEYSSQLPQPPRDGEAIQDISTDSVNLLPPPGFPRTPEDSSPDGSDPAMLYVTSGPLEVFEPDESNPDCCTGTATSDAAGLELTYPDVISWPWLHESLYLQGNPFDDLFPSAINFSEPLSGALDTAPNVNAGEKASQGDMRGNVVEEGGTSRELSSTLFPRSLLDTGGVDPVIDPVSVPPRNRGTIEQTAQTDAGRSQARERLVQELAKFATQPMLESGNSRMCYWSSMSLRVADTFGIGQWQELQAETPLLKMLELYKRYFSPLWPLLTSTQFDPKELHPALFLTLVSIGGMYGTSSERCFSTALHEEIRKVLLNPLFTLEDNEEYLLPLGQARLLTQVAALYFGQRLAFSYAQHLGAVIVAQARRMDLFSAQRSQSYTANQCPDKQLKVWLHLESRKRLAFGILRADVFTSVLMNSRPLLSSEEIDLELPAPDSIWTAVDMNHPEKFLDMIRSHTGSGRDIRFSDLVRIAFDRSEALLDMEPMQYELLLFGLQEPIWRFSHDPNIFVRLTGEPAPPYTTNESLAPETTSRVAITQFSSDSNDDQLGIAHRRMSDLRDHRDQLIDALHKWEKSFVAVRTRSAFQNERTSIMSSLLLLKLSHLRLTAPLSGLHGVAYSLSNKQSVETRTLHSLTLWARSREALIAADLACQIWRLLNHEAKRPAEKRAKHNLLAFSGLHHAAVVIWVVSGSQEGNIPDSNHLTLGDDDPIPLHRLESTRLTKKVVQLYKCLNPVGWCSFAVAAERLTHFTFPAMTCDTQGTFSFGDG</sequence>
<dbReference type="InterPro" id="IPR007219">
    <property type="entry name" value="XnlR_reg_dom"/>
</dbReference>
<evidence type="ECO:0000256" key="6">
    <source>
        <dbReference type="SAM" id="MobiDB-lite"/>
    </source>
</evidence>
<dbReference type="Proteomes" id="UP001583193">
    <property type="component" value="Unassembled WGS sequence"/>
</dbReference>
<protein>
    <recommendedName>
        <fullName evidence="7">Xylanolytic transcriptional activator regulatory domain-containing protein</fullName>
    </recommendedName>
</protein>
<evidence type="ECO:0000256" key="2">
    <source>
        <dbReference type="ARBA" id="ARBA00022833"/>
    </source>
</evidence>
<proteinExistence type="predicted"/>
<evidence type="ECO:0000256" key="1">
    <source>
        <dbReference type="ARBA" id="ARBA00022723"/>
    </source>
</evidence>
<evidence type="ECO:0000256" key="4">
    <source>
        <dbReference type="ARBA" id="ARBA00023163"/>
    </source>
</evidence>
<comment type="caution">
    <text evidence="8">The sequence shown here is derived from an EMBL/GenBank/DDBJ whole genome shotgun (WGS) entry which is preliminary data.</text>
</comment>
<dbReference type="Pfam" id="PF04082">
    <property type="entry name" value="Fungal_trans"/>
    <property type="match status" value="1"/>
</dbReference>
<evidence type="ECO:0000313" key="9">
    <source>
        <dbReference type="Proteomes" id="UP001583193"/>
    </source>
</evidence>
<keyword evidence="4" id="KW-0804">Transcription</keyword>
<evidence type="ECO:0000313" key="8">
    <source>
        <dbReference type="EMBL" id="KAL1885174.1"/>
    </source>
</evidence>
<organism evidence="8 9">
    <name type="scientific">Paecilomyces lecythidis</name>
    <dbReference type="NCBI Taxonomy" id="3004212"/>
    <lineage>
        <taxon>Eukaryota</taxon>
        <taxon>Fungi</taxon>
        <taxon>Dikarya</taxon>
        <taxon>Ascomycota</taxon>
        <taxon>Pezizomycotina</taxon>
        <taxon>Eurotiomycetes</taxon>
        <taxon>Eurotiomycetidae</taxon>
        <taxon>Eurotiales</taxon>
        <taxon>Thermoascaceae</taxon>
        <taxon>Paecilomyces</taxon>
    </lineage>
</organism>
<feature type="region of interest" description="Disordered" evidence="6">
    <location>
        <begin position="28"/>
        <end position="72"/>
    </location>
</feature>
<keyword evidence="3" id="KW-0805">Transcription regulation</keyword>
<evidence type="ECO:0000256" key="5">
    <source>
        <dbReference type="ARBA" id="ARBA00023242"/>
    </source>
</evidence>
<keyword evidence="2" id="KW-0862">Zinc</keyword>
<dbReference type="EMBL" id="JAVDPF010000003">
    <property type="protein sequence ID" value="KAL1885174.1"/>
    <property type="molecule type" value="Genomic_DNA"/>
</dbReference>
<dbReference type="PANTHER" id="PTHR47660:SF7">
    <property type="entry name" value="TRANSCRIPTION FACTOR WITH C2H2 AND ZN(2)-CYS(6) DNA BINDING DOMAIN (EUROFUNG)"/>
    <property type="match status" value="1"/>
</dbReference>
<dbReference type="CDD" id="cd12148">
    <property type="entry name" value="fungal_TF_MHR"/>
    <property type="match status" value="1"/>
</dbReference>
<feature type="region of interest" description="Disordered" evidence="6">
    <location>
        <begin position="196"/>
        <end position="223"/>
    </location>
</feature>
<feature type="compositionally biased region" description="Low complexity" evidence="6">
    <location>
        <begin position="196"/>
        <end position="206"/>
    </location>
</feature>
<feature type="compositionally biased region" description="Polar residues" evidence="6">
    <location>
        <begin position="211"/>
        <end position="221"/>
    </location>
</feature>
<gene>
    <name evidence="8" type="ORF">Plec18167_001831</name>
</gene>
<accession>A0ABR3YA37</accession>
<evidence type="ECO:0000256" key="3">
    <source>
        <dbReference type="ARBA" id="ARBA00023015"/>
    </source>
</evidence>
<reference evidence="8 9" key="1">
    <citation type="journal article" date="2024" name="IMA Fungus">
        <title>IMA Genome - F19 : A genome assembly and annotation guide to empower mycologists, including annotated draft genome sequences of Ceratocystis pirilliformis, Diaporthe australafricana, Fusarium ophioides, Paecilomyces lecythidis, and Sporothrix stenoceras.</title>
        <authorList>
            <person name="Aylward J."/>
            <person name="Wilson A.M."/>
            <person name="Visagie C.M."/>
            <person name="Spraker J."/>
            <person name="Barnes I."/>
            <person name="Buitendag C."/>
            <person name="Ceriani C."/>
            <person name="Del Mar Angel L."/>
            <person name="du Plessis D."/>
            <person name="Fuchs T."/>
            <person name="Gasser K."/>
            <person name="Kramer D."/>
            <person name="Li W."/>
            <person name="Munsamy K."/>
            <person name="Piso A."/>
            <person name="Price J.L."/>
            <person name="Sonnekus B."/>
            <person name="Thomas C."/>
            <person name="van der Nest A."/>
            <person name="van Dijk A."/>
            <person name="van Heerden A."/>
            <person name="van Vuuren N."/>
            <person name="Yilmaz N."/>
            <person name="Duong T.A."/>
            <person name="van der Merwe N.A."/>
            <person name="Wingfield M.J."/>
            <person name="Wingfield B.D."/>
        </authorList>
    </citation>
    <scope>NUCLEOTIDE SEQUENCE [LARGE SCALE GENOMIC DNA]</scope>
    <source>
        <strain evidence="8 9">CMW 18167</strain>
    </source>
</reference>
<feature type="domain" description="Xylanolytic transcriptional activator regulatory" evidence="7">
    <location>
        <begin position="281"/>
        <end position="477"/>
    </location>
</feature>
<name>A0ABR3YA37_9EURO</name>
<keyword evidence="9" id="KW-1185">Reference proteome</keyword>
<dbReference type="PANTHER" id="PTHR47660">
    <property type="entry name" value="TRANSCRIPTION FACTOR WITH C2H2 AND ZN(2)-CYS(6) DNA BINDING DOMAIN (EUROFUNG)-RELATED-RELATED"/>
    <property type="match status" value="1"/>
</dbReference>